<keyword evidence="4 7" id="KW-0548">Nucleotidyltransferase</keyword>
<organism evidence="8">
    <name type="scientific">Cryphonectria nitschkei chrysovirus 1</name>
    <dbReference type="NCBI Taxonomy" id="399394"/>
    <lineage>
        <taxon>Viruses</taxon>
        <taxon>Riboviria</taxon>
        <taxon>Orthornavirae</taxon>
        <taxon>Duplornaviricota</taxon>
        <taxon>Chrymotiviricetes</taxon>
        <taxon>Ghabrivirales</taxon>
        <taxon>Alphatotivirineae</taxon>
        <taxon>Chrysoviridae</taxon>
        <taxon>Alphachrysovirus</taxon>
        <taxon>Alphachrysovirus cryphonectriae</taxon>
    </lineage>
</organism>
<protein>
    <recommendedName>
        <fullName evidence="1 7">RNA-directed RNA polymerase</fullName>
        <ecNumber evidence="1 7">2.7.7.48</ecNumber>
    </recommendedName>
</protein>
<evidence type="ECO:0000256" key="7">
    <source>
        <dbReference type="RuleBase" id="RU364050"/>
    </source>
</evidence>
<dbReference type="GO" id="GO:0000166">
    <property type="term" value="F:nucleotide binding"/>
    <property type="evidence" value="ECO:0007669"/>
    <property type="project" value="UniProtKB-KW"/>
</dbReference>
<gene>
    <name evidence="8" type="primary">RdRp</name>
</gene>
<evidence type="ECO:0000256" key="3">
    <source>
        <dbReference type="ARBA" id="ARBA00022679"/>
    </source>
</evidence>
<sequence>MSRYDSRRRSNLFAIVMPAGHGKTHYAKKFGFIDVDELATPAQHNELVSMRQAAVSGITTWSAHNMAWVGILNKTLDLFDYSKPNIIFVHHEEAALEIGAVVLAGLRLTKTAFEMNIRTRASDDKLFSHASYDSWGKMRFTPNMKDGLTNREVERLIIKILCVNNLPIAAPHMYEVNRSPYYAQSCPPWVLRGESPPDRDVDISELVSLFEGGIIPREAVDYYVKQGYTKTSLDFGLGHGDWAPTLAKVASAIGEPQDFDPDGDLMEVFPPRETKEVTRSNVTLRRLDETFAIFEHDDVYSLCTYHVGEPHVFVCSLIAEWKGLMVRLPCARLVARWFCVSYDKWPNILKELHTLVRTSRFLMNTEITEKERQALMYMDLLVGRTSYVINEMNEVDKRGGDTYESEHLSYDPNLQLFTREQYKKDFPRAVRKAYARMRYTKQPRLNVNSFRQFYRRRKEWLTKGSLVYNHLPPEARKTVVQALDSVNQSIIDLEARHNKQSLFEEMDLAELLKHVGDASDFNTTKTMIKFETGRKDRTLLPGTLIHFIVLTYVLELAERLSQVGSVRLNAMADEEFLWYDRKITTGLFHVLYDWADFNEQHTASEMSAVIKELDLAVQAPEDYHIFIHAISESMYNMSLHDRDGNRHKIWRGLYSGWRGTTWINSVLNFCYIDVALTSFERIYGYDPVVYIDHGGDDVDAAVDSAASMPKFMAIMDDMMFNANAWKQLFSTRSEFFRNTVTSSRAYASPTRALASFIAGDWEGSGKVTMRERVVNILDQASKMARRGIEHEFANGLAICALTHWCKLRKEDSWVSMPRVIIHGREEDGGLGVPDWDGCVWKLQEQVPDMSGSWLTMLKPSMLSSRDYVDELSKDVERLSLELVRKEQLAEKFAKDAYDADLRVDNLEWQQLSKFNTRVEAKIPVIVEKIDDRIFDDFLSFQVKDKVIKKYATASRFNDLAGHIAVDGRLLTEADIINIMGDGTVTEEAINFGGNPFYRRLVPDFVAYKATYFCREIINTGVADREEAGEIFEIVCYMGSKIFGHAM</sequence>
<evidence type="ECO:0000256" key="4">
    <source>
        <dbReference type="ARBA" id="ARBA00022695"/>
    </source>
</evidence>
<dbReference type="InterPro" id="IPR043502">
    <property type="entry name" value="DNA/RNA_pol_sf"/>
</dbReference>
<evidence type="ECO:0000256" key="1">
    <source>
        <dbReference type="ARBA" id="ARBA00012494"/>
    </source>
</evidence>
<evidence type="ECO:0000256" key="6">
    <source>
        <dbReference type="ARBA" id="ARBA00048744"/>
    </source>
</evidence>
<keyword evidence="2 7" id="KW-0696">RNA-directed RNA polymerase</keyword>
<dbReference type="Pfam" id="PF02123">
    <property type="entry name" value="RdRP_4"/>
    <property type="match status" value="1"/>
</dbReference>
<dbReference type="InterPro" id="IPR001795">
    <property type="entry name" value="RNA-dir_pol_luteovirus"/>
</dbReference>
<comment type="catalytic activity">
    <reaction evidence="6 7">
        <text>RNA(n) + a ribonucleoside 5'-triphosphate = RNA(n+1) + diphosphate</text>
        <dbReference type="Rhea" id="RHEA:21248"/>
        <dbReference type="Rhea" id="RHEA-COMP:14527"/>
        <dbReference type="Rhea" id="RHEA-COMP:17342"/>
        <dbReference type="ChEBI" id="CHEBI:33019"/>
        <dbReference type="ChEBI" id="CHEBI:61557"/>
        <dbReference type="ChEBI" id="CHEBI:140395"/>
        <dbReference type="EC" id="2.7.7.48"/>
    </reaction>
</comment>
<evidence type="ECO:0000256" key="5">
    <source>
        <dbReference type="ARBA" id="ARBA00022741"/>
    </source>
</evidence>
<dbReference type="GO" id="GO:0003723">
    <property type="term" value="F:RNA binding"/>
    <property type="evidence" value="ECO:0007669"/>
    <property type="project" value="InterPro"/>
</dbReference>
<dbReference type="SUPFAM" id="SSF56672">
    <property type="entry name" value="DNA/RNA polymerases"/>
    <property type="match status" value="1"/>
</dbReference>
<name>A0A6F8PD23_9VIRU</name>
<keyword evidence="5 7" id="KW-0547">Nucleotide-binding</keyword>
<dbReference type="EMBL" id="LC062729">
    <property type="protein sequence ID" value="BBJ21307.1"/>
    <property type="molecule type" value="Genomic_RNA"/>
</dbReference>
<keyword evidence="7" id="KW-0693">Viral RNA replication</keyword>
<dbReference type="GO" id="GO:0003968">
    <property type="term" value="F:RNA-directed RNA polymerase activity"/>
    <property type="evidence" value="ECO:0007669"/>
    <property type="project" value="UniProtKB-KW"/>
</dbReference>
<dbReference type="GO" id="GO:0006351">
    <property type="term" value="P:DNA-templated transcription"/>
    <property type="evidence" value="ECO:0007669"/>
    <property type="project" value="InterPro"/>
</dbReference>
<evidence type="ECO:0000256" key="2">
    <source>
        <dbReference type="ARBA" id="ARBA00022484"/>
    </source>
</evidence>
<reference evidence="8" key="1">
    <citation type="submission" date="2015-06" db="EMBL/GenBank/DDBJ databases">
        <title>Characterization of dsRNA viruses isolated from filamentous fungi.</title>
        <authorList>
            <person name="Chiba S."/>
            <person name="Suzuki N."/>
            <person name="Kondo H."/>
        </authorList>
    </citation>
    <scope>NUCLEOTIDE SEQUENCE</scope>
    <source>
        <strain evidence="8">105</strain>
    </source>
</reference>
<keyword evidence="3 7" id="KW-0808">Transferase</keyword>
<proteinExistence type="predicted"/>
<evidence type="ECO:0000313" key="8">
    <source>
        <dbReference type="EMBL" id="BBJ21307.1"/>
    </source>
</evidence>
<accession>A0A6F8PD23</accession>
<dbReference type="EC" id="2.7.7.48" evidence="1 7"/>